<dbReference type="Gene3D" id="3.40.50.12780">
    <property type="entry name" value="N-terminal domain of ligase-like"/>
    <property type="match status" value="1"/>
</dbReference>
<dbReference type="PROSITE" id="PS50181">
    <property type="entry name" value="FBOX"/>
    <property type="match status" value="1"/>
</dbReference>
<dbReference type="InterPro" id="IPR001810">
    <property type="entry name" value="F-box_dom"/>
</dbReference>
<dbReference type="AlphaFoldDB" id="A0A430LMT4"/>
<accession>A0A430LMT4</accession>
<name>A0A430LMT4_9HYPO</name>
<evidence type="ECO:0000313" key="2">
    <source>
        <dbReference type="EMBL" id="RTE77035.1"/>
    </source>
</evidence>
<reference evidence="2 3" key="1">
    <citation type="submission" date="2017-06" db="EMBL/GenBank/DDBJ databases">
        <title>Comparative genomic analysis of Ambrosia Fusariam Clade fungi.</title>
        <authorList>
            <person name="Stajich J.E."/>
            <person name="Carrillo J."/>
            <person name="Kijimoto T."/>
            <person name="Eskalen A."/>
            <person name="O'Donnell K."/>
            <person name="Kasson M."/>
        </authorList>
    </citation>
    <scope>NUCLEOTIDE SEQUENCE [LARGE SCALE GENOMIC DNA]</scope>
    <source>
        <strain evidence="2 3">UCR1854</strain>
    </source>
</reference>
<proteinExistence type="predicted"/>
<dbReference type="Proteomes" id="UP000287124">
    <property type="component" value="Unassembled WGS sequence"/>
</dbReference>
<dbReference type="InterPro" id="IPR042099">
    <property type="entry name" value="ANL_N_sf"/>
</dbReference>
<dbReference type="EMBL" id="MIKF01000133">
    <property type="protein sequence ID" value="RTE77035.1"/>
    <property type="molecule type" value="Genomic_DNA"/>
</dbReference>
<gene>
    <name evidence="2" type="ORF">BHE90_008492</name>
</gene>
<sequence length="541" mass="61702">MVVPRSKFGLVRLPTSLMMQIFDQLPKASHRALALVCKESFEYFCPSGKFPKLDKNDLFELLLLLEQGRPDTFVCFNCLKLGLIDCDGQKGWQTQRHQTCGPQVKNLWAFTARSKFGQRYQQTRIEFLPEGTWKPEAQGPEITFAEAHLVMNWHRTGGQRGLPISIFQRHYSFIRLISLEIDDTINDHFPLEKHQPDDTWATLPSKEEWLESQKQRHGARTLSDDLGAATPWAFMHKYEAMIINDELYLSRTHHIRGPLVTLDKFLEALETLTLPICEHIRCYARPPYPREPWEGTERYSPESILHHWQFPNVYDGGYHFTRERDDVQRSWAYSCHFCFTDYIACLSGGTETGFWGFSIATYHRLGRCRTPEDSGWAQLHRRSNDSEIDEASTTIANYLHDSGITNGDVVMIFAHRFVELVCAFMGTLASGTVLAREAAKYIVYLEVSQPKALISIVKTTDENGYKCIDEDLGINVRVPGLRLSDAGLLFGGAKEGVDIFDSLRSKASSPPVLLAQTQILRSSSPREVRDVQLGYWVVIAA</sequence>
<evidence type="ECO:0000313" key="3">
    <source>
        <dbReference type="Proteomes" id="UP000287124"/>
    </source>
</evidence>
<comment type="caution">
    <text evidence="2">The sequence shown here is derived from an EMBL/GenBank/DDBJ whole genome shotgun (WGS) entry which is preliminary data.</text>
</comment>
<dbReference type="SUPFAM" id="SSF56801">
    <property type="entry name" value="Acetyl-CoA synthetase-like"/>
    <property type="match status" value="1"/>
</dbReference>
<feature type="domain" description="F-box" evidence="1">
    <location>
        <begin position="7"/>
        <end position="53"/>
    </location>
</feature>
<protein>
    <recommendedName>
        <fullName evidence="1">F-box domain-containing protein</fullName>
    </recommendedName>
</protein>
<organism evidence="2 3">
    <name type="scientific">Fusarium euwallaceae</name>
    <dbReference type="NCBI Taxonomy" id="1147111"/>
    <lineage>
        <taxon>Eukaryota</taxon>
        <taxon>Fungi</taxon>
        <taxon>Dikarya</taxon>
        <taxon>Ascomycota</taxon>
        <taxon>Pezizomycotina</taxon>
        <taxon>Sordariomycetes</taxon>
        <taxon>Hypocreomycetidae</taxon>
        <taxon>Hypocreales</taxon>
        <taxon>Nectriaceae</taxon>
        <taxon>Fusarium</taxon>
        <taxon>Fusarium solani species complex</taxon>
    </lineage>
</organism>
<keyword evidence="3" id="KW-1185">Reference proteome</keyword>
<evidence type="ECO:0000259" key="1">
    <source>
        <dbReference type="PROSITE" id="PS50181"/>
    </source>
</evidence>